<sequence length="160" mass="18237">MAANLLFSFDDLSRKDKAVRDVEKYFRRAGANPVSVDVDSRVKRTSGVSYREIGLTFSDSQVVKLRVKRPGDIFQVLLNRKVVPMANQDDHVKAIGEIVQAMDRGRTAFQKRLSRARVELPKRMKTAAPRMEKRLEAKRDALREAVDDARQQLAELRPVS</sequence>
<name>A0A2A2F2T0_9GAMM</name>
<dbReference type="EMBL" id="NSKB01000001">
    <property type="protein sequence ID" value="PAU79238.1"/>
    <property type="molecule type" value="Genomic_DNA"/>
</dbReference>
<protein>
    <recommendedName>
        <fullName evidence="1">Defence against restriction A N-terminal domain-containing protein</fullName>
    </recommendedName>
</protein>
<keyword evidence="3" id="KW-1185">Reference proteome</keyword>
<dbReference type="Pfam" id="PF18788">
    <property type="entry name" value="DarA_N"/>
    <property type="match status" value="1"/>
</dbReference>
<gene>
    <name evidence="2" type="ORF">CK498_02385</name>
</gene>
<dbReference type="AlphaFoldDB" id="A0A2A2F2T0"/>
<feature type="domain" description="Defence against restriction A N-terminal" evidence="1">
    <location>
        <begin position="7"/>
        <end position="106"/>
    </location>
</feature>
<reference evidence="2 3" key="1">
    <citation type="submission" date="2017-08" db="EMBL/GenBank/DDBJ databases">
        <title>Halomonas alkalisoli sp. nov., isolated from saline alkaline soil.</title>
        <authorList>
            <person name="Wang D."/>
            <person name="Zhang G."/>
        </authorList>
    </citation>
    <scope>NUCLEOTIDE SEQUENCE [LARGE SCALE GENOMIC DNA]</scope>
    <source>
        <strain evidence="2 3">WRN001</strain>
    </source>
</reference>
<evidence type="ECO:0000313" key="2">
    <source>
        <dbReference type="EMBL" id="PAU79238.1"/>
    </source>
</evidence>
<evidence type="ECO:0000259" key="1">
    <source>
        <dbReference type="Pfam" id="PF18788"/>
    </source>
</evidence>
<dbReference type="Proteomes" id="UP000217771">
    <property type="component" value="Unassembled WGS sequence"/>
</dbReference>
<proteinExistence type="predicted"/>
<dbReference type="RefSeq" id="WP_095619251.1">
    <property type="nucleotide sequence ID" value="NZ_NSKB01000001.1"/>
</dbReference>
<evidence type="ECO:0000313" key="3">
    <source>
        <dbReference type="Proteomes" id="UP000217771"/>
    </source>
</evidence>
<dbReference type="OrthoDB" id="5569523at2"/>
<organism evidence="2 3">
    <name type="scientific">Halomonas salipaludis</name>
    <dbReference type="NCBI Taxonomy" id="2032625"/>
    <lineage>
        <taxon>Bacteria</taxon>
        <taxon>Pseudomonadati</taxon>
        <taxon>Pseudomonadota</taxon>
        <taxon>Gammaproteobacteria</taxon>
        <taxon>Oceanospirillales</taxon>
        <taxon>Halomonadaceae</taxon>
        <taxon>Halomonas</taxon>
    </lineage>
</organism>
<accession>A0A2A2F2T0</accession>
<comment type="caution">
    <text evidence="2">The sequence shown here is derived from an EMBL/GenBank/DDBJ whole genome shotgun (WGS) entry which is preliminary data.</text>
</comment>
<dbReference type="InterPro" id="IPR041140">
    <property type="entry name" value="DarA_N"/>
</dbReference>